<gene>
    <name evidence="1" type="ORF">Mterra_00188</name>
</gene>
<sequence>MYRPPAAGGGGVPKGIVPAFTGDAGKRQAWRAFLSRITQEELGLEEAVETVWAFLGPVVRGEAGGSWDPQGQRWEK</sequence>
<dbReference type="EMBL" id="QXDL01000004">
    <property type="protein sequence ID" value="RIH90694.1"/>
    <property type="molecule type" value="Genomic_DNA"/>
</dbReference>
<protein>
    <submittedName>
        <fullName evidence="1">Uncharacterized protein</fullName>
    </submittedName>
</protein>
<organism evidence="1 2">
    <name type="scientific">Calidithermus terrae</name>
    <dbReference type="NCBI Taxonomy" id="1408545"/>
    <lineage>
        <taxon>Bacteria</taxon>
        <taxon>Thermotogati</taxon>
        <taxon>Deinococcota</taxon>
        <taxon>Deinococci</taxon>
        <taxon>Thermales</taxon>
        <taxon>Thermaceae</taxon>
        <taxon>Calidithermus</taxon>
    </lineage>
</organism>
<evidence type="ECO:0000313" key="1">
    <source>
        <dbReference type="EMBL" id="RIH90694.1"/>
    </source>
</evidence>
<name>A0A399F1R0_9DEIN</name>
<dbReference type="RefSeq" id="WP_170159501.1">
    <property type="nucleotide sequence ID" value="NZ_QXDL01000004.1"/>
</dbReference>
<dbReference type="AlphaFoldDB" id="A0A399F1R0"/>
<keyword evidence="2" id="KW-1185">Reference proteome</keyword>
<accession>A0A399F1R0</accession>
<reference evidence="1 2" key="1">
    <citation type="submission" date="2018-08" db="EMBL/GenBank/DDBJ databases">
        <title>Meiothermus terrae DSM 26712 genome sequencing project.</title>
        <authorList>
            <person name="Da Costa M.S."/>
            <person name="Albuquerque L."/>
            <person name="Raposo P."/>
            <person name="Froufe H.J.C."/>
            <person name="Barroso C.S."/>
            <person name="Egas C."/>
        </authorList>
    </citation>
    <scope>NUCLEOTIDE SEQUENCE [LARGE SCALE GENOMIC DNA]</scope>
    <source>
        <strain evidence="1 2">DSM 26712</strain>
    </source>
</reference>
<proteinExistence type="predicted"/>
<evidence type="ECO:0000313" key="2">
    <source>
        <dbReference type="Proteomes" id="UP000265715"/>
    </source>
</evidence>
<dbReference type="Proteomes" id="UP000265715">
    <property type="component" value="Unassembled WGS sequence"/>
</dbReference>
<comment type="caution">
    <text evidence="1">The sequence shown here is derived from an EMBL/GenBank/DDBJ whole genome shotgun (WGS) entry which is preliminary data.</text>
</comment>